<gene>
    <name evidence="2" type="ORF">BDN70DRAFT_871373</name>
</gene>
<dbReference type="AlphaFoldDB" id="A0A9P5ZE66"/>
<feature type="region of interest" description="Disordered" evidence="1">
    <location>
        <begin position="122"/>
        <end position="149"/>
    </location>
</feature>
<evidence type="ECO:0000313" key="2">
    <source>
        <dbReference type="EMBL" id="KAF9485345.1"/>
    </source>
</evidence>
<keyword evidence="3" id="KW-1185">Reference proteome</keyword>
<reference evidence="2" key="1">
    <citation type="submission" date="2020-11" db="EMBL/GenBank/DDBJ databases">
        <authorList>
            <consortium name="DOE Joint Genome Institute"/>
            <person name="Ahrendt S."/>
            <person name="Riley R."/>
            <person name="Andreopoulos W."/>
            <person name="Labutti K."/>
            <person name="Pangilinan J."/>
            <person name="Ruiz-Duenas F.J."/>
            <person name="Barrasa J.M."/>
            <person name="Sanchez-Garcia M."/>
            <person name="Camarero S."/>
            <person name="Miyauchi S."/>
            <person name="Serrano A."/>
            <person name="Linde D."/>
            <person name="Babiker R."/>
            <person name="Drula E."/>
            <person name="Ayuso-Fernandez I."/>
            <person name="Pacheco R."/>
            <person name="Padilla G."/>
            <person name="Ferreira P."/>
            <person name="Barriuso J."/>
            <person name="Kellner H."/>
            <person name="Castanera R."/>
            <person name="Alfaro M."/>
            <person name="Ramirez L."/>
            <person name="Pisabarro A.G."/>
            <person name="Kuo A."/>
            <person name="Tritt A."/>
            <person name="Lipzen A."/>
            <person name="He G."/>
            <person name="Yan M."/>
            <person name="Ng V."/>
            <person name="Cullen D."/>
            <person name="Martin F."/>
            <person name="Rosso M.-N."/>
            <person name="Henrissat B."/>
            <person name="Hibbett D."/>
            <person name="Martinez A.T."/>
            <person name="Grigoriev I.V."/>
        </authorList>
    </citation>
    <scope>NUCLEOTIDE SEQUENCE</scope>
    <source>
        <strain evidence="2">CIRM-BRFM 674</strain>
    </source>
</reference>
<protein>
    <submittedName>
        <fullName evidence="2">Uncharacterized protein</fullName>
    </submittedName>
</protein>
<comment type="caution">
    <text evidence="2">The sequence shown here is derived from an EMBL/GenBank/DDBJ whole genome shotgun (WGS) entry which is preliminary data.</text>
</comment>
<evidence type="ECO:0000256" key="1">
    <source>
        <dbReference type="SAM" id="MobiDB-lite"/>
    </source>
</evidence>
<dbReference type="EMBL" id="MU155136">
    <property type="protein sequence ID" value="KAF9485345.1"/>
    <property type="molecule type" value="Genomic_DNA"/>
</dbReference>
<feature type="compositionally biased region" description="Polar residues" evidence="1">
    <location>
        <begin position="125"/>
        <end position="149"/>
    </location>
</feature>
<proteinExistence type="predicted"/>
<name>A0A9P5ZE66_9AGAR</name>
<organism evidence="2 3">
    <name type="scientific">Pholiota conissans</name>
    <dbReference type="NCBI Taxonomy" id="109636"/>
    <lineage>
        <taxon>Eukaryota</taxon>
        <taxon>Fungi</taxon>
        <taxon>Dikarya</taxon>
        <taxon>Basidiomycota</taxon>
        <taxon>Agaricomycotina</taxon>
        <taxon>Agaricomycetes</taxon>
        <taxon>Agaricomycetidae</taxon>
        <taxon>Agaricales</taxon>
        <taxon>Agaricineae</taxon>
        <taxon>Strophariaceae</taxon>
        <taxon>Pholiota</taxon>
    </lineage>
</organism>
<accession>A0A9P5ZE66</accession>
<sequence>MDRLLAPHTPEATAHNHLSENTFSWHTDQPSVDESLISGCASYRAFDRYLSGNDLFLLPRTRPELESILRRYAYDAIHNAIASSRSQLQTGGYSRICHLAEESIRAVLNTSDNVDILLALHRPTSEPSTSSNHEGEDTSNTTRLSTKLQ</sequence>
<evidence type="ECO:0000313" key="3">
    <source>
        <dbReference type="Proteomes" id="UP000807469"/>
    </source>
</evidence>
<dbReference type="OrthoDB" id="3229989at2759"/>
<dbReference type="Proteomes" id="UP000807469">
    <property type="component" value="Unassembled WGS sequence"/>
</dbReference>